<proteinExistence type="predicted"/>
<dbReference type="InParanoid" id="W0DVQ8"/>
<dbReference type="Proteomes" id="UP000005380">
    <property type="component" value="Chromosome"/>
</dbReference>
<dbReference type="STRING" id="717772.THIAE_05805"/>
<dbReference type="EMBL" id="CP007030">
    <property type="protein sequence ID" value="AHF01368.1"/>
    <property type="molecule type" value="Genomic_DNA"/>
</dbReference>
<gene>
    <name evidence="1" type="ORF">THIAE_05805</name>
</gene>
<protein>
    <submittedName>
        <fullName evidence="1">Transcriptional regulator</fullName>
    </submittedName>
</protein>
<keyword evidence="2" id="KW-1185">Reference proteome</keyword>
<accession>W0DVQ8</accession>
<dbReference type="KEGG" id="tao:THIAE_05805"/>
<name>W0DVQ8_9GAMM</name>
<reference evidence="1 2" key="1">
    <citation type="submission" date="2013-12" db="EMBL/GenBank/DDBJ databases">
        <authorList>
            <consortium name="DOE Joint Genome Institute"/>
            <person name="Kappler U."/>
            <person name="Huntemann M."/>
            <person name="Han J."/>
            <person name="Chen A."/>
            <person name="Kyrpides N."/>
            <person name="Mavromatis K."/>
            <person name="Markowitz V."/>
            <person name="Palaniappan K."/>
            <person name="Ivanova N."/>
            <person name="Schaumberg A."/>
            <person name="Pati A."/>
            <person name="Liolios K."/>
            <person name="Nordberg H.P."/>
            <person name="Cantor M.N."/>
            <person name="Hua S.X."/>
            <person name="Woyke T."/>
        </authorList>
    </citation>
    <scope>NUCLEOTIDE SEQUENCE [LARGE SCALE GENOMIC DNA]</scope>
    <source>
        <strain evidence="2">AL2</strain>
    </source>
</reference>
<organism evidence="1 2">
    <name type="scientific">Thiomicrospira aerophila AL3</name>
    <dbReference type="NCBI Taxonomy" id="717772"/>
    <lineage>
        <taxon>Bacteria</taxon>
        <taxon>Pseudomonadati</taxon>
        <taxon>Pseudomonadota</taxon>
        <taxon>Gammaproteobacteria</taxon>
        <taxon>Thiotrichales</taxon>
        <taxon>Piscirickettsiaceae</taxon>
        <taxon>Thiomicrospira</taxon>
    </lineage>
</organism>
<evidence type="ECO:0000313" key="1">
    <source>
        <dbReference type="EMBL" id="AHF01368.1"/>
    </source>
</evidence>
<dbReference type="AlphaFoldDB" id="W0DVQ8"/>
<dbReference type="OrthoDB" id="8537306at2"/>
<sequence>MAKKSLFNPEPHIPQNGKWPERLTDIQAAAFINTTPSTIRISRTTGKLWGVTAPHFIKIGSRVFYELEDLELWIKNNTTKQISTADSAFC</sequence>
<dbReference type="RefSeq" id="WP_006460447.1">
    <property type="nucleotide sequence ID" value="NZ_CP007030.1"/>
</dbReference>
<dbReference type="HOGENOM" id="CLU_2439837_0_0_6"/>
<evidence type="ECO:0000313" key="2">
    <source>
        <dbReference type="Proteomes" id="UP000005380"/>
    </source>
</evidence>